<sequence>MAADDPQTCGVAREQTPDDMAWFGELYALFAPVREEIIERGIGEEEVNVDIDAAIREVRERHS</sequence>
<dbReference type="EMBL" id="CADCWN010000148">
    <property type="protein sequence ID" value="CAA9570026.1"/>
    <property type="molecule type" value="Genomic_DNA"/>
</dbReference>
<dbReference type="AlphaFoldDB" id="A0A6J4V856"/>
<organism evidence="1">
    <name type="scientific">uncultured Thermomicrobiales bacterium</name>
    <dbReference type="NCBI Taxonomy" id="1645740"/>
    <lineage>
        <taxon>Bacteria</taxon>
        <taxon>Pseudomonadati</taxon>
        <taxon>Thermomicrobiota</taxon>
        <taxon>Thermomicrobia</taxon>
        <taxon>Thermomicrobiales</taxon>
        <taxon>environmental samples</taxon>
    </lineage>
</organism>
<protein>
    <submittedName>
        <fullName evidence="1">Uncharacterized protein</fullName>
    </submittedName>
</protein>
<reference evidence="1" key="1">
    <citation type="submission" date="2020-02" db="EMBL/GenBank/DDBJ databases">
        <authorList>
            <person name="Meier V. D."/>
        </authorList>
    </citation>
    <scope>NUCLEOTIDE SEQUENCE</scope>
    <source>
        <strain evidence="1">AVDCRST_MAG18</strain>
    </source>
</reference>
<proteinExistence type="predicted"/>
<accession>A0A6J4V856</accession>
<evidence type="ECO:0000313" key="1">
    <source>
        <dbReference type="EMBL" id="CAA9570026.1"/>
    </source>
</evidence>
<name>A0A6J4V856_9BACT</name>
<gene>
    <name evidence="1" type="ORF">AVDCRST_MAG18-1873</name>
</gene>